<dbReference type="GO" id="GO:0046983">
    <property type="term" value="F:protein dimerization activity"/>
    <property type="evidence" value="ECO:0007669"/>
    <property type="project" value="InterPro"/>
</dbReference>
<evidence type="ECO:0000256" key="4">
    <source>
        <dbReference type="ARBA" id="ARBA00022679"/>
    </source>
</evidence>
<feature type="domain" description="Histidine kinase/HSP90-like ATPase" evidence="11">
    <location>
        <begin position="235"/>
        <end position="325"/>
    </location>
</feature>
<keyword evidence="4 12" id="KW-0808">Transferase</keyword>
<keyword evidence="7" id="KW-0067">ATP-binding</keyword>
<sequence>MPDIRSTAAHPVVSVVSVVALAVVTAVPQTGLGTALLVTVVAFLVGLGPDGVRRGAAALVLFALLTAAGVAVGAVDWQAGAAGLPSALARAGVPWLIGVALRLRAEVNRQAAARAAQERRQRRARLHQERDAERLALAEALHDDLGHALSLVALTLGRLEVDPTLPAPALAAVGSARRELSTAVARLGASVVSLRDGTAPGLPRRDDLADLVAQARRAGVHLTGELPPAARLARFDHALLTRVLREALTNATKHAPGQPVRLAVIDDGDEVCLTVRNPVPTRSRAAGSGTGLAALRRHVTAAGGQVDIHDDGAAFGVQVRLPARTGPADDADDETVPGPAEFAADDPADDLDDDTVEARLAAQARRRGRLILAAAAVAVVAALAVVQALTTAQARRALLPAETFAQIRPGDPRARVEPMLPEHDLPPRPPADPGTDCRDYAVTADMFDDAAGDVYRVCFAGAVVVSTRHIVAGGR</sequence>
<dbReference type="EMBL" id="LN868938">
    <property type="protein sequence ID" value="CRY73522.1"/>
    <property type="molecule type" value="Genomic_DNA"/>
</dbReference>
<dbReference type="Pfam" id="PF07730">
    <property type="entry name" value="HisKA_3"/>
    <property type="match status" value="1"/>
</dbReference>
<keyword evidence="8" id="KW-0902">Two-component regulatory system</keyword>
<feature type="transmembrane region" description="Helical" evidence="10">
    <location>
        <begin position="57"/>
        <end position="75"/>
    </location>
</feature>
<dbReference type="Proteomes" id="UP000057820">
    <property type="component" value="Chromosome 1"/>
</dbReference>
<evidence type="ECO:0000256" key="6">
    <source>
        <dbReference type="ARBA" id="ARBA00022777"/>
    </source>
</evidence>
<evidence type="ECO:0000256" key="1">
    <source>
        <dbReference type="ARBA" id="ARBA00000085"/>
    </source>
</evidence>
<reference evidence="13" key="1">
    <citation type="submission" date="2015-03" db="EMBL/GenBank/DDBJ databases">
        <authorList>
            <consortium name="Pathogen Informatics"/>
        </authorList>
    </citation>
    <scope>NUCLEOTIDE SEQUENCE [LARGE SCALE GENOMIC DNA]</scope>
    <source>
        <strain evidence="13">NCTC11134</strain>
    </source>
</reference>
<gene>
    <name evidence="12" type="primary">narX_1</name>
    <name evidence="12" type="ORF">ERS450000_00176</name>
</gene>
<name>A0A0H5NEF2_NOCFR</name>
<evidence type="ECO:0000256" key="9">
    <source>
        <dbReference type="SAM" id="MobiDB-lite"/>
    </source>
</evidence>
<dbReference type="InterPro" id="IPR036890">
    <property type="entry name" value="HATPase_C_sf"/>
</dbReference>
<dbReference type="InterPro" id="IPR050482">
    <property type="entry name" value="Sensor_HK_TwoCompSys"/>
</dbReference>
<dbReference type="GO" id="GO:0005524">
    <property type="term" value="F:ATP binding"/>
    <property type="evidence" value="ECO:0007669"/>
    <property type="project" value="UniProtKB-KW"/>
</dbReference>
<feature type="transmembrane region" description="Helical" evidence="10">
    <location>
        <begin position="87"/>
        <end position="105"/>
    </location>
</feature>
<dbReference type="InterPro" id="IPR003594">
    <property type="entry name" value="HATPase_dom"/>
</dbReference>
<feature type="transmembrane region" description="Helical" evidence="10">
    <location>
        <begin position="370"/>
        <end position="389"/>
    </location>
</feature>
<comment type="catalytic activity">
    <reaction evidence="1">
        <text>ATP + protein L-histidine = ADP + protein N-phospho-L-histidine.</text>
        <dbReference type="EC" id="2.7.13.3"/>
    </reaction>
</comment>
<dbReference type="Pfam" id="PF02518">
    <property type="entry name" value="HATPase_c"/>
    <property type="match status" value="1"/>
</dbReference>
<dbReference type="RefSeq" id="WP_107103073.1">
    <property type="nucleotide sequence ID" value="NZ_CP031418.1"/>
</dbReference>
<evidence type="ECO:0000256" key="2">
    <source>
        <dbReference type="ARBA" id="ARBA00012438"/>
    </source>
</evidence>
<evidence type="ECO:0000256" key="10">
    <source>
        <dbReference type="SAM" id="Phobius"/>
    </source>
</evidence>
<keyword evidence="10" id="KW-0812">Transmembrane</keyword>
<dbReference type="PANTHER" id="PTHR24421:SF10">
    <property type="entry name" value="NITRATE_NITRITE SENSOR PROTEIN NARQ"/>
    <property type="match status" value="1"/>
</dbReference>
<keyword evidence="3" id="KW-0597">Phosphoprotein</keyword>
<organism evidence="12 13">
    <name type="scientific">Nocardia farcinica</name>
    <dbReference type="NCBI Taxonomy" id="37329"/>
    <lineage>
        <taxon>Bacteria</taxon>
        <taxon>Bacillati</taxon>
        <taxon>Actinomycetota</taxon>
        <taxon>Actinomycetes</taxon>
        <taxon>Mycobacteriales</taxon>
        <taxon>Nocardiaceae</taxon>
        <taxon>Nocardia</taxon>
    </lineage>
</organism>
<accession>A0A0H5NEF2</accession>
<evidence type="ECO:0000256" key="5">
    <source>
        <dbReference type="ARBA" id="ARBA00022741"/>
    </source>
</evidence>
<keyword evidence="10" id="KW-1133">Transmembrane helix</keyword>
<dbReference type="SMART" id="SM00387">
    <property type="entry name" value="HATPase_c"/>
    <property type="match status" value="1"/>
</dbReference>
<feature type="region of interest" description="Disordered" evidence="9">
    <location>
        <begin position="409"/>
        <end position="435"/>
    </location>
</feature>
<dbReference type="Gene3D" id="1.20.5.1930">
    <property type="match status" value="1"/>
</dbReference>
<proteinExistence type="predicted"/>
<dbReference type="AlphaFoldDB" id="A0A0H5NEF2"/>
<keyword evidence="10" id="KW-0472">Membrane</keyword>
<dbReference type="PANTHER" id="PTHR24421">
    <property type="entry name" value="NITRATE/NITRITE SENSOR PROTEIN NARX-RELATED"/>
    <property type="match status" value="1"/>
</dbReference>
<protein>
    <recommendedName>
        <fullName evidence="2">histidine kinase</fullName>
        <ecNumber evidence="2">2.7.13.3</ecNumber>
    </recommendedName>
</protein>
<feature type="compositionally biased region" description="Basic and acidic residues" evidence="9">
    <location>
        <begin position="410"/>
        <end position="426"/>
    </location>
</feature>
<dbReference type="Gene3D" id="3.30.565.10">
    <property type="entry name" value="Histidine kinase-like ATPase, C-terminal domain"/>
    <property type="match status" value="1"/>
</dbReference>
<evidence type="ECO:0000256" key="8">
    <source>
        <dbReference type="ARBA" id="ARBA00023012"/>
    </source>
</evidence>
<dbReference type="KEGG" id="nfr:ERS450000_00176"/>
<keyword evidence="6" id="KW-0418">Kinase</keyword>
<dbReference type="SUPFAM" id="SSF55874">
    <property type="entry name" value="ATPase domain of HSP90 chaperone/DNA topoisomerase II/histidine kinase"/>
    <property type="match status" value="1"/>
</dbReference>
<evidence type="ECO:0000313" key="13">
    <source>
        <dbReference type="Proteomes" id="UP000057820"/>
    </source>
</evidence>
<dbReference type="CDD" id="cd16917">
    <property type="entry name" value="HATPase_UhpB-NarQ-NarX-like"/>
    <property type="match status" value="1"/>
</dbReference>
<feature type="transmembrane region" description="Helical" evidence="10">
    <location>
        <begin position="12"/>
        <end position="45"/>
    </location>
</feature>
<evidence type="ECO:0000313" key="12">
    <source>
        <dbReference type="EMBL" id="CRY73522.1"/>
    </source>
</evidence>
<evidence type="ECO:0000259" key="11">
    <source>
        <dbReference type="SMART" id="SM00387"/>
    </source>
</evidence>
<dbReference type="GO" id="GO:0000155">
    <property type="term" value="F:phosphorelay sensor kinase activity"/>
    <property type="evidence" value="ECO:0007669"/>
    <property type="project" value="InterPro"/>
</dbReference>
<dbReference type="EC" id="2.7.13.3" evidence="2"/>
<evidence type="ECO:0000256" key="7">
    <source>
        <dbReference type="ARBA" id="ARBA00022840"/>
    </source>
</evidence>
<dbReference type="InterPro" id="IPR011712">
    <property type="entry name" value="Sig_transdc_His_kin_sub3_dim/P"/>
</dbReference>
<keyword evidence="5" id="KW-0547">Nucleotide-binding</keyword>
<dbReference type="GO" id="GO:0016020">
    <property type="term" value="C:membrane"/>
    <property type="evidence" value="ECO:0007669"/>
    <property type="project" value="InterPro"/>
</dbReference>
<evidence type="ECO:0000256" key="3">
    <source>
        <dbReference type="ARBA" id="ARBA00022553"/>
    </source>
</evidence>